<evidence type="ECO:0000256" key="3">
    <source>
        <dbReference type="ARBA" id="ARBA00022842"/>
    </source>
</evidence>
<protein>
    <submittedName>
        <fullName evidence="7">OLC1v1015866C1</fullName>
    </submittedName>
</protein>
<dbReference type="SUPFAM" id="SSF48576">
    <property type="entry name" value="Terpenoid synthases"/>
    <property type="match status" value="1"/>
</dbReference>
<dbReference type="AlphaFoldDB" id="A0AAV1E4G7"/>
<evidence type="ECO:0000256" key="1">
    <source>
        <dbReference type="ARBA" id="ARBA00004721"/>
    </source>
</evidence>
<keyword evidence="8" id="KW-1185">Reference proteome</keyword>
<evidence type="ECO:0000259" key="6">
    <source>
        <dbReference type="Pfam" id="PF03936"/>
    </source>
</evidence>
<evidence type="ECO:0000259" key="5">
    <source>
        <dbReference type="Pfam" id="PF01397"/>
    </source>
</evidence>
<dbReference type="InterPro" id="IPR008930">
    <property type="entry name" value="Terpenoid_cyclase/PrenylTrfase"/>
</dbReference>
<dbReference type="Proteomes" id="UP001161247">
    <property type="component" value="Chromosome 8"/>
</dbReference>
<dbReference type="Pfam" id="PF01397">
    <property type="entry name" value="Terpene_synth"/>
    <property type="match status" value="1"/>
</dbReference>
<dbReference type="InterPro" id="IPR050148">
    <property type="entry name" value="Terpene_synthase-like"/>
</dbReference>
<organism evidence="7 8">
    <name type="scientific">Oldenlandia corymbosa var. corymbosa</name>
    <dbReference type="NCBI Taxonomy" id="529605"/>
    <lineage>
        <taxon>Eukaryota</taxon>
        <taxon>Viridiplantae</taxon>
        <taxon>Streptophyta</taxon>
        <taxon>Embryophyta</taxon>
        <taxon>Tracheophyta</taxon>
        <taxon>Spermatophyta</taxon>
        <taxon>Magnoliopsida</taxon>
        <taxon>eudicotyledons</taxon>
        <taxon>Gunneridae</taxon>
        <taxon>Pentapetalae</taxon>
        <taxon>asterids</taxon>
        <taxon>lamiids</taxon>
        <taxon>Gentianales</taxon>
        <taxon>Rubiaceae</taxon>
        <taxon>Rubioideae</taxon>
        <taxon>Spermacoceae</taxon>
        <taxon>Hedyotis-Oldenlandia complex</taxon>
        <taxon>Oldenlandia</taxon>
    </lineage>
</organism>
<dbReference type="PANTHER" id="PTHR31225:SF93">
    <property type="entry name" value="ALPHA-HUMULENE_(-)-(E)-BETA-CARYOPHYLLENE SYNTHASE"/>
    <property type="match status" value="1"/>
</dbReference>
<dbReference type="PANTHER" id="PTHR31225">
    <property type="entry name" value="OS04G0344100 PROTEIN-RELATED"/>
    <property type="match status" value="1"/>
</dbReference>
<dbReference type="GO" id="GO:0000287">
    <property type="term" value="F:magnesium ion binding"/>
    <property type="evidence" value="ECO:0007669"/>
    <property type="project" value="InterPro"/>
</dbReference>
<dbReference type="InterPro" id="IPR036965">
    <property type="entry name" value="Terpene_synth_N_sf"/>
</dbReference>
<feature type="domain" description="Terpene synthase metal-binding" evidence="6">
    <location>
        <begin position="261"/>
        <end position="396"/>
    </location>
</feature>
<keyword evidence="2" id="KW-0479">Metal-binding</keyword>
<dbReference type="InterPro" id="IPR008949">
    <property type="entry name" value="Isoprenoid_synthase_dom_sf"/>
</dbReference>
<proteinExistence type="predicted"/>
<sequence length="405" mass="47240">MAPSSASAAKNSSLTNEEEKIRPVAEFPGSIWTDRIKPITLDMQEYVMHAKEIEMLKNEVRNMLIKVREGATIQQLDLIDTIERLGISYHFEEEIEELLEPIFLQCGSNYEEDLQNDLYATALQFRLLRQHGYTISSDIFHQFLNSKGEFQESLINDKKSLLSLYQAAYVRTHEDDILEIALVFATTHLKKSGGDQQEMSFSLAKQVKYALDQPLHRDVPRIQALHYMEVYEEEDGKDPLLLRLAKLDYRYLQILHRKELDALFRWDIKEVDQLPKYMKPIYIGLMNLGDWVDEELTKQGNYGYSALSKYKEEWKIYVRASYTQSCWFLNRQLPKFQDYTEIGVITSANFLLIVASLLFMGKHSEDKFDWLEKDPKIIVTGAKIVRFVNDIASYEVDLFVVIVKD</sequence>
<accession>A0AAV1E4G7</accession>
<dbReference type="EMBL" id="OX459125">
    <property type="protein sequence ID" value="CAI9115031.1"/>
    <property type="molecule type" value="Genomic_DNA"/>
</dbReference>
<dbReference type="InterPro" id="IPR005630">
    <property type="entry name" value="Terpene_synthase_metal-bd"/>
</dbReference>
<keyword evidence="4" id="KW-0456">Lyase</keyword>
<feature type="domain" description="Terpene synthase N-terminal" evidence="5">
    <location>
        <begin position="47"/>
        <end position="211"/>
    </location>
</feature>
<gene>
    <name evidence="7" type="ORF">OLC1_LOCUS21629</name>
</gene>
<dbReference type="GO" id="GO:0016114">
    <property type="term" value="P:terpenoid biosynthetic process"/>
    <property type="evidence" value="ECO:0007669"/>
    <property type="project" value="InterPro"/>
</dbReference>
<dbReference type="FunFam" id="1.50.10.130:FF:000001">
    <property type="entry name" value="Isoprene synthase, chloroplastic"/>
    <property type="match status" value="1"/>
</dbReference>
<dbReference type="Gene3D" id="1.10.600.10">
    <property type="entry name" value="Farnesyl Diphosphate Synthase"/>
    <property type="match status" value="1"/>
</dbReference>
<evidence type="ECO:0000313" key="7">
    <source>
        <dbReference type="EMBL" id="CAI9115031.1"/>
    </source>
</evidence>
<evidence type="ECO:0000256" key="2">
    <source>
        <dbReference type="ARBA" id="ARBA00022723"/>
    </source>
</evidence>
<evidence type="ECO:0000256" key="4">
    <source>
        <dbReference type="ARBA" id="ARBA00023239"/>
    </source>
</evidence>
<dbReference type="InterPro" id="IPR001906">
    <property type="entry name" value="Terpene_synth_N"/>
</dbReference>
<dbReference type="GO" id="GO:0010333">
    <property type="term" value="F:terpene synthase activity"/>
    <property type="evidence" value="ECO:0007669"/>
    <property type="project" value="InterPro"/>
</dbReference>
<dbReference type="SUPFAM" id="SSF48239">
    <property type="entry name" value="Terpenoid cyclases/Protein prenyltransferases"/>
    <property type="match status" value="1"/>
</dbReference>
<name>A0AAV1E4G7_OLDCO</name>
<dbReference type="Gene3D" id="1.50.10.130">
    <property type="entry name" value="Terpene synthase, N-terminal domain"/>
    <property type="match status" value="1"/>
</dbReference>
<dbReference type="Pfam" id="PF03936">
    <property type="entry name" value="Terpene_synth_C"/>
    <property type="match status" value="1"/>
</dbReference>
<keyword evidence="3" id="KW-0460">Magnesium</keyword>
<reference evidence="7" key="1">
    <citation type="submission" date="2023-03" db="EMBL/GenBank/DDBJ databases">
        <authorList>
            <person name="Julca I."/>
        </authorList>
    </citation>
    <scope>NUCLEOTIDE SEQUENCE</scope>
</reference>
<comment type="pathway">
    <text evidence="1">Secondary metabolite biosynthesis; terpenoid biosynthesis.</text>
</comment>
<evidence type="ECO:0000313" key="8">
    <source>
        <dbReference type="Proteomes" id="UP001161247"/>
    </source>
</evidence>